<feature type="compositionally biased region" description="Basic and acidic residues" evidence="1">
    <location>
        <begin position="1322"/>
        <end position="1332"/>
    </location>
</feature>
<dbReference type="GO" id="GO:0005856">
    <property type="term" value="C:cytoskeleton"/>
    <property type="evidence" value="ECO:0007669"/>
    <property type="project" value="InterPro"/>
</dbReference>
<dbReference type="GeneID" id="9620386"/>
<dbReference type="RefSeq" id="XP_002947423.1">
    <property type="nucleotide sequence ID" value="XM_002947377.1"/>
</dbReference>
<dbReference type="InterPro" id="IPR058688">
    <property type="entry name" value="Ig_NPHP4_2nd"/>
</dbReference>
<dbReference type="SMART" id="SM00015">
    <property type="entry name" value="IQ"/>
    <property type="match status" value="1"/>
</dbReference>
<dbReference type="Pfam" id="PF26015">
    <property type="entry name" value="Ig_NPH4_3rd"/>
    <property type="match status" value="1"/>
</dbReference>
<evidence type="ECO:0000256" key="1">
    <source>
        <dbReference type="SAM" id="MobiDB-lite"/>
    </source>
</evidence>
<dbReference type="GO" id="GO:0090090">
    <property type="term" value="P:negative regulation of canonical Wnt signaling pathway"/>
    <property type="evidence" value="ECO:0007669"/>
    <property type="project" value="InterPro"/>
</dbReference>
<gene>
    <name evidence="6" type="ORF">VOLCADRAFT_103501</name>
</gene>
<evidence type="ECO:0000259" key="4">
    <source>
        <dbReference type="Pfam" id="PF26187"/>
    </source>
</evidence>
<evidence type="ECO:0000313" key="7">
    <source>
        <dbReference type="Proteomes" id="UP000001058"/>
    </source>
</evidence>
<evidence type="ECO:0000313" key="6">
    <source>
        <dbReference type="EMBL" id="EFJ51471.1"/>
    </source>
</evidence>
<dbReference type="Gene3D" id="1.20.5.190">
    <property type="match status" value="1"/>
</dbReference>
<dbReference type="CDD" id="cd23767">
    <property type="entry name" value="IQCD"/>
    <property type="match status" value="1"/>
</dbReference>
<feature type="compositionally biased region" description="Basic and acidic residues" evidence="1">
    <location>
        <begin position="130"/>
        <end position="140"/>
    </location>
</feature>
<organism evidence="7">
    <name type="scientific">Volvox carteri f. nagariensis</name>
    <dbReference type="NCBI Taxonomy" id="3068"/>
    <lineage>
        <taxon>Eukaryota</taxon>
        <taxon>Viridiplantae</taxon>
        <taxon>Chlorophyta</taxon>
        <taxon>core chlorophytes</taxon>
        <taxon>Chlorophyceae</taxon>
        <taxon>CS clade</taxon>
        <taxon>Chlamydomonadales</taxon>
        <taxon>Volvocaceae</taxon>
        <taxon>Volvox</taxon>
    </lineage>
</organism>
<dbReference type="PROSITE" id="PS50096">
    <property type="entry name" value="IQ"/>
    <property type="match status" value="1"/>
</dbReference>
<feature type="domain" description="NPHP4 Ig-like" evidence="5">
    <location>
        <begin position="1612"/>
        <end position="1713"/>
    </location>
</feature>
<dbReference type="InterPro" id="IPR058765">
    <property type="entry name" value="NPHP4_C2-like"/>
</dbReference>
<feature type="domain" description="NPHP4 Ig-like" evidence="2">
    <location>
        <begin position="1725"/>
        <end position="1805"/>
    </location>
</feature>
<evidence type="ECO:0000259" key="5">
    <source>
        <dbReference type="Pfam" id="PF26189"/>
    </source>
</evidence>
<dbReference type="InParanoid" id="D8TMA8"/>
<dbReference type="Proteomes" id="UP000001058">
    <property type="component" value="Unassembled WGS sequence"/>
</dbReference>
<dbReference type="Pfam" id="PF26186">
    <property type="entry name" value="NPHP4_C2_3rd"/>
    <property type="match status" value="1"/>
</dbReference>
<dbReference type="OrthoDB" id="525524at2759"/>
<feature type="domain" description="NPHP4 C2-like" evidence="3">
    <location>
        <begin position="1103"/>
        <end position="1268"/>
    </location>
</feature>
<sequence length="1906" mass="209915">MSGFGLAAEIDDGSLPGPRDDFGQQGASSGFVAEASLGGGIPPVQHPRSASGQSDPVLPAQLVPGRRRAPQLANDFGLAAETSGLHTTPEDPDPNFPVPDARKGGRPMGGAAAAVNTAARQPRRVGPVGGRERLAQRSDLDAGLVKDNTRRPQQIPPTAMYPPDDLGPASTGPGSPFEDPADLFARTKAQKLLSRQTASRLAQQQLDRQDMERAAVTIQRHYRGHRVRKSLPPQAPIFRRGGPRSRAAAVGPAAVAAPGVRDEHFGLTPDQQMMGRVRFDPGTSFEPRRALPTVPIIDIDRMPKYGVLVPPLPRAERRAGTFIEYNRDTHTFVKNRDVLREALEHRRDYLEQRPLIQWAEFSARQKHRYAPIPPDANRRVLPETQGYRLRILKVSDMPINTTFDGRTFEFQLGVSLYDEAYGIFYGNTCYSMADTYDRGRAAQRNAIDLDVSFDVYYHTTVSDPRCMAVVEVIMLERMLDGVVKGQYSLGWALLPLFRVSQNPLPPGYPAVGAMQLDDVPGRPMAARLMAGTPRYLLFRNVYNEELRPPKVIPDATILFQAEVYPAMEPYIPLLPENFLVTYSDTVPGLRRFAASGHLSTTTKTVISSLASPMLSPTYSVMLRRLQLALPMRVHDLLMSLDARHGMATGYVPPPGTTAAQSPIYQSPSTGSLTYTIRVSVHNGRTFVGPAYELNDLTHLDVPGWKVLQVPTPHPVFDYVMADVLVTIVVELLATPPQAPPPPGLAPLQYLIGYTSFVPFSDIREDGSSAHVAVGVHRYQLRPPVPLLLRDQPPLNWRAMLGDMLSMDVPEPLVEFQLFETARTPILPPLKKVFAVIEAQREEEAQMGDQPLEQLLQPVPVPGQIQPPPEVNEVDPHARESPPLPLQPAFGMEEAGLERVPSGDVIIQSRRSLGSNRDYVLPPELTELTAAMQRQLELLTRAVDELKDRPIRSYGCSLFAKLSFCPSVGLSVNVRLCPQERKSLRNSLLTLTDRQGLPDDVNPRDNAAAAVQRYYDAQRDRRGTGAQPTPEELKRFLDMEPTRNFGDQAMFSGAQAPDGKMPGSAPSRVLLQQLHDAGMLDALPGDVQAILRRRGPPPRGPSAMPYDLAIEARDPRVASDIVLQFLAYRHHDTLNAPVNLKSLYLTFQFYHFPPTTSEMGFLVPVRLEDDAVDSTSVIVPADPAKKGAGLVLKFEVDGGAEPVPSGQTAQQAGFEAAMAFAQYLAHKTLHLDVWDGESLLQIGTASVDLQSLLRQGRDFSELLVEVPILDQAAVAPSLQGQSFAEAAYNPNTGQNDSKATVISRGSIVLRALNLGRDSRNSDAKLPEFDDAHNRPNKKRVRAKPAWEIPQSPIARELAAGPAAGMAASPGGGGSAAFVAAPFGAPVGPGLAPPYEDMKLRILENSHRKSARVQQYLKLEDVDVTGGGVRQSGYSAGREDQFRRVQKQLLADVTAARGRRKHEFILEQLRKSMVTRRVVRPAYGEVLVYEHEFQNPYSHEQTFELRISKPTEVSVLSRMEDYRALRAANARFLGTVSQPVGPLEQEIMSGNRIYLQAHERITLPFRLQSFEPPDGYKSSVLTVAIEMISTKDDVPVSVLELEVVPRPIIIDRTFRYYQPEQQLLRTTVKLRNLPGAQASYLAAAPGALRHVCAACSNPDVILGVGSSALTGGPDRDELYIKYKVGAAPEVAHFYVLLYLDRLMARPVEVWQVFVHSLRKVDMRAMIGQTSQASVVVRGVISRRVAAYNTHPDELQVSPDSFVLVGGALTELLLSFRPVAVGLKDIKINIVDNESRELVYALLVSAEAQGPLITRTFEVELPVGTVANKKITYTNPYAHYRVFTLRSNQPWLVHFTPPRLQMPAGATRPVGLTFDARAATTGIVDVLVFVNDDEDKTEECLKVRVRIYK</sequence>
<reference evidence="6 7" key="1">
    <citation type="journal article" date="2010" name="Science">
        <title>Genomic analysis of organismal complexity in the multicellular green alga Volvox carteri.</title>
        <authorList>
            <person name="Prochnik S.E."/>
            <person name="Umen J."/>
            <person name="Nedelcu A.M."/>
            <person name="Hallmann A."/>
            <person name="Miller S.M."/>
            <person name="Nishii I."/>
            <person name="Ferris P."/>
            <person name="Kuo A."/>
            <person name="Mitros T."/>
            <person name="Fritz-Laylin L.K."/>
            <person name="Hellsten U."/>
            <person name="Chapman J."/>
            <person name="Simakov O."/>
            <person name="Rensing S.A."/>
            <person name="Terry A."/>
            <person name="Pangilinan J."/>
            <person name="Kapitonov V."/>
            <person name="Jurka J."/>
            <person name="Salamov A."/>
            <person name="Shapiro H."/>
            <person name="Schmutz J."/>
            <person name="Grimwood J."/>
            <person name="Lindquist E."/>
            <person name="Lucas S."/>
            <person name="Grigoriev I.V."/>
            <person name="Schmitt R."/>
            <person name="Kirk D."/>
            <person name="Rokhsar D.S."/>
        </authorList>
    </citation>
    <scope>NUCLEOTIDE SEQUENCE [LARGE SCALE GENOMIC DNA]</scope>
    <source>
        <strain evidence="7">f. Nagariensis / Eve</strain>
    </source>
</reference>
<dbReference type="Pfam" id="PF26187">
    <property type="entry name" value="Ig_NPHP4_4th"/>
    <property type="match status" value="1"/>
</dbReference>
<protein>
    <submittedName>
        <fullName evidence="6">Uncharacterized protein</fullName>
    </submittedName>
</protein>
<dbReference type="Pfam" id="PF00612">
    <property type="entry name" value="IQ"/>
    <property type="match status" value="1"/>
</dbReference>
<accession>D8TMA8</accession>
<dbReference type="InterPro" id="IPR029775">
    <property type="entry name" value="NPHP4"/>
</dbReference>
<dbReference type="InterPro" id="IPR058685">
    <property type="entry name" value="Ig_NPHP4_4th"/>
</dbReference>
<keyword evidence="7" id="KW-1185">Reference proteome</keyword>
<dbReference type="Pfam" id="PF26189">
    <property type="entry name" value="Ig_NPHP4_2nd"/>
    <property type="match status" value="1"/>
</dbReference>
<dbReference type="eggNOG" id="ENOG502QUNP">
    <property type="taxonomic scope" value="Eukaryota"/>
</dbReference>
<feature type="region of interest" description="Disordered" evidence="1">
    <location>
        <begin position="1"/>
        <end position="180"/>
    </location>
</feature>
<dbReference type="PANTHER" id="PTHR31043">
    <property type="entry name" value="NEPHROCYSTIN-4"/>
    <property type="match status" value="1"/>
</dbReference>
<dbReference type="EMBL" id="GL378327">
    <property type="protein sequence ID" value="EFJ51471.1"/>
    <property type="molecule type" value="Genomic_DNA"/>
</dbReference>
<evidence type="ECO:0000259" key="3">
    <source>
        <dbReference type="Pfam" id="PF26186"/>
    </source>
</evidence>
<feature type="region of interest" description="Disordered" evidence="1">
    <location>
        <begin position="1322"/>
        <end position="1342"/>
    </location>
</feature>
<dbReference type="InterPro" id="IPR058686">
    <property type="entry name" value="Ig_NPHP4_3rd"/>
</dbReference>
<name>D8TMA8_VOLCA</name>
<dbReference type="STRING" id="3068.D8TMA8"/>
<dbReference type="KEGG" id="vcn:VOLCADRAFT_103501"/>
<dbReference type="GO" id="GO:0097730">
    <property type="term" value="C:non-motile cilium"/>
    <property type="evidence" value="ECO:0007669"/>
    <property type="project" value="InterPro"/>
</dbReference>
<dbReference type="InterPro" id="IPR000048">
    <property type="entry name" value="IQ_motif_EF-hand-BS"/>
</dbReference>
<evidence type="ECO:0000259" key="2">
    <source>
        <dbReference type="Pfam" id="PF26015"/>
    </source>
</evidence>
<dbReference type="PANTHER" id="PTHR31043:SF3">
    <property type="entry name" value="NEPHROCYSTIN-4"/>
    <property type="match status" value="1"/>
</dbReference>
<feature type="domain" description="NPHP4 Ig-like" evidence="4">
    <location>
        <begin position="1812"/>
        <end position="1903"/>
    </location>
</feature>
<proteinExistence type="predicted"/>